<feature type="compositionally biased region" description="Low complexity" evidence="1">
    <location>
        <begin position="523"/>
        <end position="551"/>
    </location>
</feature>
<evidence type="ECO:0000313" key="3">
    <source>
        <dbReference type="Proteomes" id="UP001283361"/>
    </source>
</evidence>
<name>A0AAE1CK36_9GAST</name>
<feature type="region of interest" description="Disordered" evidence="1">
    <location>
        <begin position="523"/>
        <end position="553"/>
    </location>
</feature>
<proteinExistence type="predicted"/>
<organism evidence="2 3">
    <name type="scientific">Elysia crispata</name>
    <name type="common">lettuce slug</name>
    <dbReference type="NCBI Taxonomy" id="231223"/>
    <lineage>
        <taxon>Eukaryota</taxon>
        <taxon>Metazoa</taxon>
        <taxon>Spiralia</taxon>
        <taxon>Lophotrochozoa</taxon>
        <taxon>Mollusca</taxon>
        <taxon>Gastropoda</taxon>
        <taxon>Heterobranchia</taxon>
        <taxon>Euthyneura</taxon>
        <taxon>Panpulmonata</taxon>
        <taxon>Sacoglossa</taxon>
        <taxon>Placobranchoidea</taxon>
        <taxon>Plakobranchidae</taxon>
        <taxon>Elysia</taxon>
    </lineage>
</organism>
<dbReference type="EMBL" id="JAWDGP010007893">
    <property type="protein sequence ID" value="KAK3701434.1"/>
    <property type="molecule type" value="Genomic_DNA"/>
</dbReference>
<feature type="compositionally biased region" description="Polar residues" evidence="1">
    <location>
        <begin position="85"/>
        <end position="98"/>
    </location>
</feature>
<feature type="compositionally biased region" description="Polar residues" evidence="1">
    <location>
        <begin position="599"/>
        <end position="621"/>
    </location>
</feature>
<evidence type="ECO:0000313" key="2">
    <source>
        <dbReference type="EMBL" id="KAK3701434.1"/>
    </source>
</evidence>
<feature type="region of interest" description="Disordered" evidence="1">
    <location>
        <begin position="212"/>
        <end position="234"/>
    </location>
</feature>
<sequence>MASFDPRVYHQMHAAAMHHQSVMNAGRYAAATSLPPQATVHGGSSTPLSPLSGAPGTGLHHGRPPAGIMGSASADGSSIKPPRVSASSSLSGRGNTGSPFPRAGPGWPSTYRAAQNIPFPEPRDACGARVAEFVEDLAQGVGCPMEQILVPLLPCIGGLMGTNTSIQVHRAWSEPPVVWTMVGAATGSRRSAVIRLLLAPILALQAEKKAQHQTSYSRDRETQREHTNFSSDFKLGDSNRSHAVENGVVNSSLDRALYSGTRISLGALTEVLHRNSGHAFSLTENVENLHEMLGLTQLPPVTVSGAGAVNCSSSRLVSVMEDLYEGLPLVAVEDGQVTTIQGSNFCHGGFSSPEYMVALMLKYPGWLSSRLLISCPQGDNMKARFGQVRDELDLPELGEIFSILLDQHSRKNTKYTFSSEAVQELNTFFDEEWSTVFNQLDQNEHEGIIVKSMGQIVRLCGILKAVENGIVKVNASKNGESNNWDWVIGPDTVKNGVSLGKYFLEQKLAMTFMVSTGFFNQSENSQSNSMNGRNGNGSSQSDDNDNMNNGSVLPHTAISESVESISFPSSQASGEGDRPGGHAPAPSNFSSFSLPPSSINRSGSRSQELNLSQMPYGSSMPSEAPYGLPKQMGDVDFSTLPVTMTTAEEDVSEMMQAVDFVHFSKTQFVGVHGRRIKRLMECYDDGHGVSATTAAQKSITPPVHIEGTNNRHPAWASALFFQKVAELGLGSAEQNRHPTNKKVCWRFKRKPVNQLSDQDFKLLQYLRVEMDKYSQFGSGPFNPSDMVNSGLLTVPPSTSPGPQPHQLAALTASSSNPLTENIDDSSSESNSQPKDRFGINIKSEIF</sequence>
<accession>A0AAE1CK36</accession>
<feature type="compositionally biased region" description="Low complexity" evidence="1">
    <location>
        <begin position="583"/>
        <end position="598"/>
    </location>
</feature>
<comment type="caution">
    <text evidence="2">The sequence shown here is derived from an EMBL/GenBank/DDBJ whole genome shotgun (WGS) entry which is preliminary data.</text>
</comment>
<dbReference type="Pfam" id="PF13148">
    <property type="entry name" value="DUF3987"/>
    <property type="match status" value="2"/>
</dbReference>
<feature type="compositionally biased region" description="Low complexity" evidence="1">
    <location>
        <begin position="42"/>
        <end position="54"/>
    </location>
</feature>
<evidence type="ECO:0000256" key="1">
    <source>
        <dbReference type="SAM" id="MobiDB-lite"/>
    </source>
</evidence>
<dbReference type="InterPro" id="IPR025048">
    <property type="entry name" value="DUF3987"/>
</dbReference>
<reference evidence="2" key="1">
    <citation type="journal article" date="2023" name="G3 (Bethesda)">
        <title>A reference genome for the long-term kleptoplast-retaining sea slug Elysia crispata morphotype clarki.</title>
        <authorList>
            <person name="Eastman K.E."/>
            <person name="Pendleton A.L."/>
            <person name="Shaikh M.A."/>
            <person name="Suttiyut T."/>
            <person name="Ogas R."/>
            <person name="Tomko P."/>
            <person name="Gavelis G."/>
            <person name="Widhalm J.R."/>
            <person name="Wisecaver J.H."/>
        </authorList>
    </citation>
    <scope>NUCLEOTIDE SEQUENCE</scope>
    <source>
        <strain evidence="2">ECLA1</strain>
    </source>
</reference>
<keyword evidence="3" id="KW-1185">Reference proteome</keyword>
<dbReference type="AlphaFoldDB" id="A0AAE1CK36"/>
<dbReference type="Proteomes" id="UP001283361">
    <property type="component" value="Unassembled WGS sequence"/>
</dbReference>
<feature type="region of interest" description="Disordered" evidence="1">
    <location>
        <begin position="35"/>
        <end position="115"/>
    </location>
</feature>
<feature type="region of interest" description="Disordered" evidence="1">
    <location>
        <begin position="565"/>
        <end position="629"/>
    </location>
</feature>
<feature type="compositionally biased region" description="Basic and acidic residues" evidence="1">
    <location>
        <begin position="217"/>
        <end position="227"/>
    </location>
</feature>
<gene>
    <name evidence="2" type="ORF">RRG08_015854</name>
</gene>
<protein>
    <submittedName>
        <fullName evidence="2">Uncharacterized protein</fullName>
    </submittedName>
</protein>
<feature type="region of interest" description="Disordered" evidence="1">
    <location>
        <begin position="816"/>
        <end position="837"/>
    </location>
</feature>